<dbReference type="Gene3D" id="1.25.40.20">
    <property type="entry name" value="Ankyrin repeat-containing domain"/>
    <property type="match status" value="3"/>
</dbReference>
<proteinExistence type="predicted"/>
<feature type="transmembrane region" description="Helical" evidence="4">
    <location>
        <begin position="802"/>
        <end position="823"/>
    </location>
</feature>
<dbReference type="PANTHER" id="PTHR24123:SF33">
    <property type="entry name" value="PROTEIN HOS4"/>
    <property type="match status" value="1"/>
</dbReference>
<feature type="transmembrane region" description="Helical" evidence="4">
    <location>
        <begin position="886"/>
        <end position="912"/>
    </location>
</feature>
<dbReference type="EMBL" id="JAKMXF010000300">
    <property type="protein sequence ID" value="KAI6651991.1"/>
    <property type="molecule type" value="Genomic_DNA"/>
</dbReference>
<keyword evidence="4" id="KW-0812">Transmembrane</keyword>
<evidence type="ECO:0000256" key="1">
    <source>
        <dbReference type="ARBA" id="ARBA00022737"/>
    </source>
</evidence>
<dbReference type="AlphaFoldDB" id="A0AAV7JTK5"/>
<evidence type="ECO:0000256" key="3">
    <source>
        <dbReference type="PROSITE-ProRule" id="PRU00023"/>
    </source>
</evidence>
<keyword evidence="4" id="KW-0472">Membrane</keyword>
<feature type="repeat" description="ANK" evidence="3">
    <location>
        <begin position="447"/>
        <end position="479"/>
    </location>
</feature>
<protein>
    <submittedName>
        <fullName evidence="5">Ankyrin repeat protein</fullName>
    </submittedName>
</protein>
<feature type="transmembrane region" description="Helical" evidence="4">
    <location>
        <begin position="924"/>
        <end position="944"/>
    </location>
</feature>
<dbReference type="PROSITE" id="PS50297">
    <property type="entry name" value="ANK_REP_REGION"/>
    <property type="match status" value="1"/>
</dbReference>
<feature type="repeat" description="ANK" evidence="3">
    <location>
        <begin position="351"/>
        <end position="383"/>
    </location>
</feature>
<feature type="transmembrane region" description="Helical" evidence="4">
    <location>
        <begin position="736"/>
        <end position="756"/>
    </location>
</feature>
<keyword evidence="2 3" id="KW-0040">ANK repeat</keyword>
<dbReference type="PROSITE" id="PS50088">
    <property type="entry name" value="ANK_REPEAT"/>
    <property type="match status" value="2"/>
</dbReference>
<name>A0AAV7JTK5_9METZ</name>
<evidence type="ECO:0000256" key="2">
    <source>
        <dbReference type="ARBA" id="ARBA00023043"/>
    </source>
</evidence>
<sequence>MAEGEVELENLIQKDYYNTSFSYELTNKYLCYISVNKDVFFEKQHQLVIAVIPEDSQNTKCSTLSLVLPTQDSQVILIPKDLVIKLHAGSEILENSNFLKEFIQIIFSQESFEAVELLLHQEIFSWSKFLTISIQFTRVLQFVLSEKLLEYGGFPFDSLENGNTLLHLCVYGNYCGSIKVILDLLGWKAFQSIKDVTKQDIQNFVDKTNSSDNTALQLCVLKHSHYCLLHLLEVGADIGIVDMNRNSIFHFASYFDDVKSIQIIFNYFESRDVASLILRDEMKRFNKQLLAPILLSKSIAVIDTFLGYIDLNVAFDDSGNLLIHLACKHNNVYLVNKLCCLSRDLNAINKDAKTPLKIAALQGNVKIVELLLDAGVSVGEKDDENAALFLAAEMGNIKIVSILIGYGASMYGRYSNVLHAASKGDNIELIEYLITEQKIEIDTMDINGESALFKSVMLGHKLSVKYLLMKGANPNQINCEKENMLILAIEHGEFEIVKILLAFKADASYVKPDGKTSLIIACENDRDDILSLIIDQITLESLNHCDNNGNSIGHIAVINDAWKCNHLLVECFSDQCTNDQIKQLLFKQRNNDGMSLYEVLFRNKGKDLKYLLFNAPIDYFFDNPEELHRMYDDGNYDLLVILLDRLVSEILLLIYYLIFGISICLQFLSKWLQVYENKSEFSRESMTIHWLHKHYRFSHMNSYYKVMRPYFFGFINWFDKKTLYVFPALFKHFYQFYNLLSIAAVSSGTIFIALRLTQDQNQWAFAALTFSLCSMFSLKYVSVLPNLGAYIASILQIFRSDIPKFLIVVFLILFSYIGSIHLAGRYEAQRRHPNDSVCLNDSSYIYWFNYEDSIGYTLKNPLISGTVFVLDGGPSDVQSSLLNLSFVYISIYLFFGFLVIIILLNILIAQLSLTYAEISAEREFHFIFQLVVYYELISTANLILGRYFRPRSVIKHIVLSKTEWRKYLNGSPSRSGDLLTRDIDVRSRNISDNVSLVQTVLSKMKSSLYTTSEIITHLYDNFVELRRDYFCEKLPRDVSTSVDVEQINKRLDVLEGKMERIIQLLENN</sequence>
<dbReference type="SUPFAM" id="SSF48403">
    <property type="entry name" value="Ankyrin repeat"/>
    <property type="match status" value="2"/>
</dbReference>
<keyword evidence="1" id="KW-0677">Repeat</keyword>
<accession>A0AAV7JTK5</accession>
<keyword evidence="4" id="KW-1133">Transmembrane helix</keyword>
<dbReference type="Pfam" id="PF12796">
    <property type="entry name" value="Ank_2"/>
    <property type="match status" value="2"/>
</dbReference>
<evidence type="ECO:0000256" key="4">
    <source>
        <dbReference type="SAM" id="Phobius"/>
    </source>
</evidence>
<comment type="caution">
    <text evidence="5">The sequence shown here is derived from an EMBL/GenBank/DDBJ whole genome shotgun (WGS) entry which is preliminary data.</text>
</comment>
<dbReference type="InterPro" id="IPR002110">
    <property type="entry name" value="Ankyrin_rpt"/>
</dbReference>
<evidence type="ECO:0000313" key="6">
    <source>
        <dbReference type="Proteomes" id="UP001165289"/>
    </source>
</evidence>
<dbReference type="PANTHER" id="PTHR24123">
    <property type="entry name" value="ANKYRIN REPEAT-CONTAINING"/>
    <property type="match status" value="1"/>
</dbReference>
<evidence type="ECO:0000313" key="5">
    <source>
        <dbReference type="EMBL" id="KAI6651991.1"/>
    </source>
</evidence>
<organism evidence="5 6">
    <name type="scientific">Oopsacas minuta</name>
    <dbReference type="NCBI Taxonomy" id="111878"/>
    <lineage>
        <taxon>Eukaryota</taxon>
        <taxon>Metazoa</taxon>
        <taxon>Porifera</taxon>
        <taxon>Hexactinellida</taxon>
        <taxon>Hexasterophora</taxon>
        <taxon>Lyssacinosida</taxon>
        <taxon>Leucopsacidae</taxon>
        <taxon>Oopsacas</taxon>
    </lineage>
</organism>
<gene>
    <name evidence="5" type="ORF">LOD99_4536</name>
</gene>
<dbReference type="InterPro" id="IPR036770">
    <property type="entry name" value="Ankyrin_rpt-contain_sf"/>
</dbReference>
<dbReference type="SMART" id="SM00248">
    <property type="entry name" value="ANK"/>
    <property type="match status" value="11"/>
</dbReference>
<feature type="transmembrane region" description="Helical" evidence="4">
    <location>
        <begin position="650"/>
        <end position="668"/>
    </location>
</feature>
<reference evidence="5 6" key="1">
    <citation type="journal article" date="2023" name="BMC Biol.">
        <title>The compact genome of the sponge Oopsacas minuta (Hexactinellida) is lacking key metazoan core genes.</title>
        <authorList>
            <person name="Santini S."/>
            <person name="Schenkelaars Q."/>
            <person name="Jourda C."/>
            <person name="Duchesne M."/>
            <person name="Belahbib H."/>
            <person name="Rocher C."/>
            <person name="Selva M."/>
            <person name="Riesgo A."/>
            <person name="Vervoort M."/>
            <person name="Leys S.P."/>
            <person name="Kodjabachian L."/>
            <person name="Le Bivic A."/>
            <person name="Borchiellini C."/>
            <person name="Claverie J.M."/>
            <person name="Renard E."/>
        </authorList>
    </citation>
    <scope>NUCLEOTIDE SEQUENCE [LARGE SCALE GENOMIC DNA]</scope>
    <source>
        <strain evidence="5">SPO-2</strain>
    </source>
</reference>
<dbReference type="InterPro" id="IPR051165">
    <property type="entry name" value="Multifunctional_ANK_Repeat"/>
</dbReference>
<dbReference type="Proteomes" id="UP001165289">
    <property type="component" value="Unassembled WGS sequence"/>
</dbReference>
<keyword evidence="6" id="KW-1185">Reference proteome</keyword>